<keyword evidence="6 7" id="KW-0472">Membrane</keyword>
<accession>A0ABR8XVY1</accession>
<sequence>MNLLKNPNFQKLYVISLLVNISMTTFSFILPLILYEYTKSAIAMSTMRLMDFLPNVLLGMFIGVLVDRMNRRLTMLWGNVIRTLFAFTLTVVLTTTEFSLWSVYVLGFVISSLGYMIGSATNAIMPQLFERSQMTEIQTRLSLQSTLISIIGPGLLGMLLLWSSNALFLWLFVGCNLLIVFVTALLQKVPNPERSSQSLWQDLKEGYDELIRNKSLFIQTWTIFFSNFASSLIIGVLTFYALDTLHFSKEELGFMLTLSAFGGILGAKIIRPLRNKYRRGQIYTYSMAVEVFILIAFMFAQTWWLLGILLALRTAISTMTNIVYLALRQETTPNHLLGRVAGTTSMIMKLALPFGLLVGGYWADHFAIPPIFLISAIIISINVFILFKTKFTKTV</sequence>
<keyword evidence="3" id="KW-1003">Cell membrane</keyword>
<dbReference type="Gene3D" id="1.20.1250.20">
    <property type="entry name" value="MFS general substrate transporter like domains"/>
    <property type="match status" value="1"/>
</dbReference>
<organism evidence="9 10">
    <name type="scientific">Solibacillus faecavium</name>
    <dbReference type="NCBI Taxonomy" id="2762221"/>
    <lineage>
        <taxon>Bacteria</taxon>
        <taxon>Bacillati</taxon>
        <taxon>Bacillota</taxon>
        <taxon>Bacilli</taxon>
        <taxon>Bacillales</taxon>
        <taxon>Caryophanaceae</taxon>
        <taxon>Solibacillus</taxon>
    </lineage>
</organism>
<feature type="transmembrane region" description="Helical" evidence="7">
    <location>
        <begin position="368"/>
        <end position="387"/>
    </location>
</feature>
<evidence type="ECO:0000256" key="5">
    <source>
        <dbReference type="ARBA" id="ARBA00022989"/>
    </source>
</evidence>
<dbReference type="SUPFAM" id="SSF103473">
    <property type="entry name" value="MFS general substrate transporter"/>
    <property type="match status" value="1"/>
</dbReference>
<comment type="caution">
    <text evidence="9">The sequence shown here is derived from an EMBL/GenBank/DDBJ whole genome shotgun (WGS) entry which is preliminary data.</text>
</comment>
<feature type="transmembrane region" description="Helical" evidence="7">
    <location>
        <begin position="339"/>
        <end position="362"/>
    </location>
</feature>
<dbReference type="InterPro" id="IPR011701">
    <property type="entry name" value="MFS"/>
</dbReference>
<evidence type="ECO:0000256" key="1">
    <source>
        <dbReference type="ARBA" id="ARBA00004651"/>
    </source>
</evidence>
<dbReference type="EMBL" id="JACSPZ010000002">
    <property type="protein sequence ID" value="MBD8036080.1"/>
    <property type="molecule type" value="Genomic_DNA"/>
</dbReference>
<dbReference type="PANTHER" id="PTHR23513">
    <property type="entry name" value="INTEGRAL MEMBRANE EFFLUX PROTEIN-RELATED"/>
    <property type="match status" value="1"/>
</dbReference>
<gene>
    <name evidence="9" type="ORF">H9635_04950</name>
</gene>
<feature type="transmembrane region" description="Helical" evidence="7">
    <location>
        <begin position="141"/>
        <end position="161"/>
    </location>
</feature>
<dbReference type="PANTHER" id="PTHR23513:SF6">
    <property type="entry name" value="MAJOR FACILITATOR SUPERFAMILY ASSOCIATED DOMAIN-CONTAINING PROTEIN"/>
    <property type="match status" value="1"/>
</dbReference>
<name>A0ABR8XVY1_9BACL</name>
<evidence type="ECO:0000256" key="2">
    <source>
        <dbReference type="ARBA" id="ARBA00022448"/>
    </source>
</evidence>
<proteinExistence type="predicted"/>
<evidence type="ECO:0000256" key="4">
    <source>
        <dbReference type="ARBA" id="ARBA00022692"/>
    </source>
</evidence>
<keyword evidence="4 7" id="KW-0812">Transmembrane</keyword>
<evidence type="ECO:0000313" key="9">
    <source>
        <dbReference type="EMBL" id="MBD8036080.1"/>
    </source>
</evidence>
<evidence type="ECO:0000259" key="8">
    <source>
        <dbReference type="PROSITE" id="PS50850"/>
    </source>
</evidence>
<feature type="transmembrane region" description="Helical" evidence="7">
    <location>
        <begin position="282"/>
        <end position="300"/>
    </location>
</feature>
<evidence type="ECO:0000256" key="6">
    <source>
        <dbReference type="ARBA" id="ARBA00023136"/>
    </source>
</evidence>
<keyword evidence="10" id="KW-1185">Reference proteome</keyword>
<feature type="transmembrane region" description="Helical" evidence="7">
    <location>
        <begin position="221"/>
        <end position="240"/>
    </location>
</feature>
<comment type="subcellular location">
    <subcellularLocation>
        <location evidence="1">Cell membrane</location>
        <topology evidence="1">Multi-pass membrane protein</topology>
    </subcellularLocation>
</comment>
<dbReference type="PROSITE" id="PS50850">
    <property type="entry name" value="MFS"/>
    <property type="match status" value="1"/>
</dbReference>
<feature type="domain" description="Major facilitator superfamily (MFS) profile" evidence="8">
    <location>
        <begin position="8"/>
        <end position="393"/>
    </location>
</feature>
<dbReference type="InterPro" id="IPR020846">
    <property type="entry name" value="MFS_dom"/>
</dbReference>
<feature type="transmembrane region" description="Helical" evidence="7">
    <location>
        <begin position="167"/>
        <end position="186"/>
    </location>
</feature>
<dbReference type="Pfam" id="PF07690">
    <property type="entry name" value="MFS_1"/>
    <property type="match status" value="1"/>
</dbReference>
<dbReference type="RefSeq" id="WP_191699042.1">
    <property type="nucleotide sequence ID" value="NZ_JACSPZ010000002.1"/>
</dbReference>
<evidence type="ECO:0000313" key="10">
    <source>
        <dbReference type="Proteomes" id="UP000619101"/>
    </source>
</evidence>
<protein>
    <submittedName>
        <fullName evidence="9">MFS transporter</fullName>
    </submittedName>
</protein>
<feature type="transmembrane region" description="Helical" evidence="7">
    <location>
        <begin position="101"/>
        <end position="120"/>
    </location>
</feature>
<evidence type="ECO:0000256" key="3">
    <source>
        <dbReference type="ARBA" id="ARBA00022475"/>
    </source>
</evidence>
<evidence type="ECO:0000256" key="7">
    <source>
        <dbReference type="SAM" id="Phobius"/>
    </source>
</evidence>
<dbReference type="InterPro" id="IPR036259">
    <property type="entry name" value="MFS_trans_sf"/>
</dbReference>
<feature type="transmembrane region" description="Helical" evidence="7">
    <location>
        <begin position="73"/>
        <end position="95"/>
    </location>
</feature>
<feature type="transmembrane region" description="Helical" evidence="7">
    <location>
        <begin position="12"/>
        <end position="35"/>
    </location>
</feature>
<feature type="transmembrane region" description="Helical" evidence="7">
    <location>
        <begin position="306"/>
        <end position="327"/>
    </location>
</feature>
<keyword evidence="2" id="KW-0813">Transport</keyword>
<feature type="transmembrane region" description="Helical" evidence="7">
    <location>
        <begin position="47"/>
        <end position="66"/>
    </location>
</feature>
<dbReference type="CDD" id="cd06173">
    <property type="entry name" value="MFS_MefA_like"/>
    <property type="match status" value="1"/>
</dbReference>
<reference evidence="9 10" key="1">
    <citation type="submission" date="2020-08" db="EMBL/GenBank/DDBJ databases">
        <title>A Genomic Blueprint of the Chicken Gut Microbiome.</title>
        <authorList>
            <person name="Gilroy R."/>
            <person name="Ravi A."/>
            <person name="Getino M."/>
            <person name="Pursley I."/>
            <person name="Horton D.L."/>
            <person name="Alikhan N.-F."/>
            <person name="Baker D."/>
            <person name="Gharbi K."/>
            <person name="Hall N."/>
            <person name="Watson M."/>
            <person name="Adriaenssens E.M."/>
            <person name="Foster-Nyarko E."/>
            <person name="Jarju S."/>
            <person name="Secka A."/>
            <person name="Antonio M."/>
            <person name="Oren A."/>
            <person name="Chaudhuri R."/>
            <person name="La Ragione R.M."/>
            <person name="Hildebrand F."/>
            <person name="Pallen M.J."/>
        </authorList>
    </citation>
    <scope>NUCLEOTIDE SEQUENCE [LARGE SCALE GENOMIC DNA]</scope>
    <source>
        <strain evidence="9 10">A46</strain>
    </source>
</reference>
<dbReference type="Proteomes" id="UP000619101">
    <property type="component" value="Unassembled WGS sequence"/>
</dbReference>
<keyword evidence="5 7" id="KW-1133">Transmembrane helix</keyword>
<feature type="transmembrane region" description="Helical" evidence="7">
    <location>
        <begin position="252"/>
        <end position="270"/>
    </location>
</feature>